<dbReference type="Gene3D" id="2.60.40.420">
    <property type="entry name" value="Cupredoxins - blue copper proteins"/>
    <property type="match status" value="1"/>
</dbReference>
<dbReference type="InterPro" id="IPR008972">
    <property type="entry name" value="Cupredoxin"/>
</dbReference>
<reference evidence="2 3" key="1">
    <citation type="journal article" date="2016" name="Nat. Commun.">
        <title>Ectomycorrhizal ecology is imprinted in the genome of the dominant symbiotic fungus Cenococcum geophilum.</title>
        <authorList>
            <consortium name="DOE Joint Genome Institute"/>
            <person name="Peter M."/>
            <person name="Kohler A."/>
            <person name="Ohm R.A."/>
            <person name="Kuo A."/>
            <person name="Krutzmann J."/>
            <person name="Morin E."/>
            <person name="Arend M."/>
            <person name="Barry K.W."/>
            <person name="Binder M."/>
            <person name="Choi C."/>
            <person name="Clum A."/>
            <person name="Copeland A."/>
            <person name="Grisel N."/>
            <person name="Haridas S."/>
            <person name="Kipfer T."/>
            <person name="LaButti K."/>
            <person name="Lindquist E."/>
            <person name="Lipzen A."/>
            <person name="Maire R."/>
            <person name="Meier B."/>
            <person name="Mihaltcheva S."/>
            <person name="Molinier V."/>
            <person name="Murat C."/>
            <person name="Poggeler S."/>
            <person name="Quandt C.A."/>
            <person name="Sperisen C."/>
            <person name="Tritt A."/>
            <person name="Tisserant E."/>
            <person name="Crous P.W."/>
            <person name="Henrissat B."/>
            <person name="Nehls U."/>
            <person name="Egli S."/>
            <person name="Spatafora J.W."/>
            <person name="Grigoriev I.V."/>
            <person name="Martin F.M."/>
        </authorList>
    </citation>
    <scope>NUCLEOTIDE SEQUENCE [LARGE SCALE GENOMIC DNA]</scope>
    <source>
        <strain evidence="2 3">CBS 459.81</strain>
    </source>
</reference>
<evidence type="ECO:0000313" key="2">
    <source>
        <dbReference type="EMBL" id="OCK80794.1"/>
    </source>
</evidence>
<dbReference type="InterPro" id="IPR052953">
    <property type="entry name" value="Ser-rich/MCO-related"/>
</dbReference>
<evidence type="ECO:0000313" key="3">
    <source>
        <dbReference type="Proteomes" id="UP000250266"/>
    </source>
</evidence>
<name>A0A8E2JG74_9PEZI</name>
<feature type="chain" id="PRO_5034497936" evidence="1">
    <location>
        <begin position="19"/>
        <end position="210"/>
    </location>
</feature>
<accession>A0A8E2JG74</accession>
<organism evidence="2 3">
    <name type="scientific">Lepidopterella palustris CBS 459.81</name>
    <dbReference type="NCBI Taxonomy" id="1314670"/>
    <lineage>
        <taxon>Eukaryota</taxon>
        <taxon>Fungi</taxon>
        <taxon>Dikarya</taxon>
        <taxon>Ascomycota</taxon>
        <taxon>Pezizomycotina</taxon>
        <taxon>Dothideomycetes</taxon>
        <taxon>Pleosporomycetidae</taxon>
        <taxon>Mytilinidiales</taxon>
        <taxon>Argynnaceae</taxon>
        <taxon>Lepidopterella</taxon>
    </lineage>
</organism>
<dbReference type="AlphaFoldDB" id="A0A8E2JG74"/>
<keyword evidence="1" id="KW-0732">Signal</keyword>
<dbReference type="PANTHER" id="PTHR34883">
    <property type="entry name" value="SERINE-RICH PROTEIN, PUTATIVE-RELATED-RELATED"/>
    <property type="match status" value="1"/>
</dbReference>
<dbReference type="Proteomes" id="UP000250266">
    <property type="component" value="Unassembled WGS sequence"/>
</dbReference>
<gene>
    <name evidence="2" type="ORF">K432DRAFT_352345</name>
</gene>
<proteinExistence type="predicted"/>
<dbReference type="PANTHER" id="PTHR34883:SF17">
    <property type="entry name" value="CUPREDOXIN"/>
    <property type="match status" value="1"/>
</dbReference>
<sequence length="210" mass="21277">MLFQSILASSSLLGLALAATHNVMVGMSGLTFMPNNTAAAAGDMVTFHFYPAKHSVVQATFAAPCEPSAGGFYSGFVPTSSGESMTTFTIMVNDTKPIWFYCSQGTHCQSGMVGAINAATTGNTVEGFAAAAAKATNNTTPQVADGMGGTLSMSNMTSTASATKSMSMSMTGTATGMMTSMTGSSAASPKNIGTGLGYSAAFAFLGYLFV</sequence>
<dbReference type="EMBL" id="KV744945">
    <property type="protein sequence ID" value="OCK80794.1"/>
    <property type="molecule type" value="Genomic_DNA"/>
</dbReference>
<evidence type="ECO:0000256" key="1">
    <source>
        <dbReference type="SAM" id="SignalP"/>
    </source>
</evidence>
<feature type="signal peptide" evidence="1">
    <location>
        <begin position="1"/>
        <end position="18"/>
    </location>
</feature>
<protein>
    <submittedName>
        <fullName evidence="2">Cupredoxin</fullName>
    </submittedName>
</protein>
<dbReference type="SUPFAM" id="SSF49503">
    <property type="entry name" value="Cupredoxins"/>
    <property type="match status" value="1"/>
</dbReference>
<dbReference type="OrthoDB" id="2331100at2759"/>
<keyword evidence="3" id="KW-1185">Reference proteome</keyword>
<dbReference type="CDD" id="cd00920">
    <property type="entry name" value="Cupredoxin"/>
    <property type="match status" value="1"/>
</dbReference>